<keyword evidence="4" id="KW-1185">Reference proteome</keyword>
<dbReference type="PANTHER" id="PTHR34502:SF5">
    <property type="entry name" value="DUF6594 DOMAIN-CONTAINING PROTEIN"/>
    <property type="match status" value="1"/>
</dbReference>
<feature type="transmembrane region" description="Helical" evidence="1">
    <location>
        <begin position="229"/>
        <end position="251"/>
    </location>
</feature>
<accession>A0A6G1IZI1</accession>
<dbReference type="InterPro" id="IPR046529">
    <property type="entry name" value="DUF6594"/>
</dbReference>
<feature type="domain" description="DUF6594" evidence="2">
    <location>
        <begin position="46"/>
        <end position="297"/>
    </location>
</feature>
<dbReference type="PANTHER" id="PTHR34502">
    <property type="entry name" value="DUF6594 DOMAIN-CONTAINING PROTEIN-RELATED"/>
    <property type="match status" value="1"/>
</dbReference>
<dbReference type="AlphaFoldDB" id="A0A6G1IZI1"/>
<proteinExistence type="predicted"/>
<keyword evidence="1" id="KW-0812">Transmembrane</keyword>
<evidence type="ECO:0000313" key="3">
    <source>
        <dbReference type="EMBL" id="KAF2683538.1"/>
    </source>
</evidence>
<gene>
    <name evidence="3" type="ORF">K458DRAFT_432318</name>
</gene>
<sequence>MSWEAGLEQWGLENDTTSTSKSSGRGSGIAHGSCVELEVEEHKRGYPRLAAFVASDPSFAIARRFSYLHARNVLYRQDRLADIEAQLQELDEKEQTQWYLSSRRDDGNSLRTQLLSSLGDELHEYEKALFSHLRVHTLPSPSSRTKENVQSWMDQYKPLVKSEAEFISQSDLLSLDATEDRGRFDEIIEWVVERVLPWNLGYRLLSSKETRVMTSDQNMHIYKPGRLRMLSRVAITLIVVALLLVPMLVLYNVHTSLRRFLTIIFSILGFALIVCLTTKAKKVEIFAATAAYGAVLVVFVAQSA</sequence>
<evidence type="ECO:0000256" key="1">
    <source>
        <dbReference type="SAM" id="Phobius"/>
    </source>
</evidence>
<name>A0A6G1IZI1_9PLEO</name>
<keyword evidence="1" id="KW-1133">Transmembrane helix</keyword>
<keyword evidence="1" id="KW-0472">Membrane</keyword>
<dbReference type="EMBL" id="MU005584">
    <property type="protein sequence ID" value="KAF2683538.1"/>
    <property type="molecule type" value="Genomic_DNA"/>
</dbReference>
<protein>
    <recommendedName>
        <fullName evidence="2">DUF6594 domain-containing protein</fullName>
    </recommendedName>
</protein>
<dbReference type="Pfam" id="PF20237">
    <property type="entry name" value="DUF6594"/>
    <property type="match status" value="1"/>
</dbReference>
<dbReference type="OrthoDB" id="3770089at2759"/>
<feature type="transmembrane region" description="Helical" evidence="1">
    <location>
        <begin position="283"/>
        <end position="301"/>
    </location>
</feature>
<organism evidence="3 4">
    <name type="scientific">Lentithecium fluviatile CBS 122367</name>
    <dbReference type="NCBI Taxonomy" id="1168545"/>
    <lineage>
        <taxon>Eukaryota</taxon>
        <taxon>Fungi</taxon>
        <taxon>Dikarya</taxon>
        <taxon>Ascomycota</taxon>
        <taxon>Pezizomycotina</taxon>
        <taxon>Dothideomycetes</taxon>
        <taxon>Pleosporomycetidae</taxon>
        <taxon>Pleosporales</taxon>
        <taxon>Massarineae</taxon>
        <taxon>Lentitheciaceae</taxon>
        <taxon>Lentithecium</taxon>
    </lineage>
</organism>
<feature type="transmembrane region" description="Helical" evidence="1">
    <location>
        <begin position="257"/>
        <end position="276"/>
    </location>
</feature>
<reference evidence="3" key="1">
    <citation type="journal article" date="2020" name="Stud. Mycol.">
        <title>101 Dothideomycetes genomes: a test case for predicting lifestyles and emergence of pathogens.</title>
        <authorList>
            <person name="Haridas S."/>
            <person name="Albert R."/>
            <person name="Binder M."/>
            <person name="Bloem J."/>
            <person name="Labutti K."/>
            <person name="Salamov A."/>
            <person name="Andreopoulos B."/>
            <person name="Baker S."/>
            <person name="Barry K."/>
            <person name="Bills G."/>
            <person name="Bluhm B."/>
            <person name="Cannon C."/>
            <person name="Castanera R."/>
            <person name="Culley D."/>
            <person name="Daum C."/>
            <person name="Ezra D."/>
            <person name="Gonzalez J."/>
            <person name="Henrissat B."/>
            <person name="Kuo A."/>
            <person name="Liang C."/>
            <person name="Lipzen A."/>
            <person name="Lutzoni F."/>
            <person name="Magnuson J."/>
            <person name="Mondo S."/>
            <person name="Nolan M."/>
            <person name="Ohm R."/>
            <person name="Pangilinan J."/>
            <person name="Park H.-J."/>
            <person name="Ramirez L."/>
            <person name="Alfaro M."/>
            <person name="Sun H."/>
            <person name="Tritt A."/>
            <person name="Yoshinaga Y."/>
            <person name="Zwiers L.-H."/>
            <person name="Turgeon B."/>
            <person name="Goodwin S."/>
            <person name="Spatafora J."/>
            <person name="Crous P."/>
            <person name="Grigoriev I."/>
        </authorList>
    </citation>
    <scope>NUCLEOTIDE SEQUENCE</scope>
    <source>
        <strain evidence="3">CBS 122367</strain>
    </source>
</reference>
<evidence type="ECO:0000313" key="4">
    <source>
        <dbReference type="Proteomes" id="UP000799291"/>
    </source>
</evidence>
<dbReference type="Proteomes" id="UP000799291">
    <property type="component" value="Unassembled WGS sequence"/>
</dbReference>
<evidence type="ECO:0000259" key="2">
    <source>
        <dbReference type="Pfam" id="PF20237"/>
    </source>
</evidence>